<gene>
    <name evidence="2" type="ORF">PDE001_LOCUS5047</name>
</gene>
<dbReference type="Gene3D" id="1.20.58.1520">
    <property type="match status" value="1"/>
</dbReference>
<protein>
    <submittedName>
        <fullName evidence="2">Uncharacterized protein</fullName>
    </submittedName>
</protein>
<name>A0AAV0U772_9STRA</name>
<dbReference type="Proteomes" id="UP001162029">
    <property type="component" value="Unassembled WGS sequence"/>
</dbReference>
<accession>A0AAV0U772</accession>
<reference evidence="2" key="1">
    <citation type="submission" date="2022-12" db="EMBL/GenBank/DDBJ databases">
        <authorList>
            <person name="Webb A."/>
        </authorList>
    </citation>
    <scope>NUCLEOTIDE SEQUENCE</scope>
    <source>
        <strain evidence="2">Pd1</strain>
    </source>
</reference>
<sequence>MSVVHALRDKEDSPEGNIDANRTVYDNLCARVLQTGGQLDVSKRGLQAFAKVLREFEEVQAGRLNALEYLCKIVEEAALLTKNDSTTSGEEGSTRHDHFTFPRDDECLMDALVAGKAVIDTLSESVERSLRSLFYSMNDDFASFGIDTEEQRVSFYLGCQDGEQTARRTILDKYAMPLSSAPGEENNLDSAAEERSSNYSNSFLSRLDPAFERLHGTYSVSFGDLQLQRLRTSIADKQEVEITVNSAQNRLRSLQKIMKIFNRINEFKTKLAEFEAHASQKDRLFGNSLRLLDEERFRKMAAKHYPNLLAVLRKEVSRWLENEDGEYDLSVLGEDLKNLLLDMVNTDTGLMHLDLGTARCPTKQSILNSSTFPTCDQGAATPARARTQSLNTHSHTQRVQSLKSDQE</sequence>
<feature type="compositionally biased region" description="Polar residues" evidence="1">
    <location>
        <begin position="386"/>
        <end position="407"/>
    </location>
</feature>
<keyword evidence="3" id="KW-1185">Reference proteome</keyword>
<organism evidence="2 3">
    <name type="scientific">Peronospora destructor</name>
    <dbReference type="NCBI Taxonomy" id="86335"/>
    <lineage>
        <taxon>Eukaryota</taxon>
        <taxon>Sar</taxon>
        <taxon>Stramenopiles</taxon>
        <taxon>Oomycota</taxon>
        <taxon>Peronosporomycetes</taxon>
        <taxon>Peronosporales</taxon>
        <taxon>Peronosporaceae</taxon>
        <taxon>Peronospora</taxon>
    </lineage>
</organism>
<evidence type="ECO:0000313" key="2">
    <source>
        <dbReference type="EMBL" id="CAI5732238.1"/>
    </source>
</evidence>
<feature type="region of interest" description="Disordered" evidence="1">
    <location>
        <begin position="377"/>
        <end position="407"/>
    </location>
</feature>
<proteinExistence type="predicted"/>
<dbReference type="AlphaFoldDB" id="A0AAV0U772"/>
<evidence type="ECO:0000313" key="3">
    <source>
        <dbReference type="Proteomes" id="UP001162029"/>
    </source>
</evidence>
<dbReference type="EMBL" id="CANTFM010000947">
    <property type="protein sequence ID" value="CAI5732238.1"/>
    <property type="molecule type" value="Genomic_DNA"/>
</dbReference>
<comment type="caution">
    <text evidence="2">The sequence shown here is derived from an EMBL/GenBank/DDBJ whole genome shotgun (WGS) entry which is preliminary data.</text>
</comment>
<evidence type="ECO:0000256" key="1">
    <source>
        <dbReference type="SAM" id="MobiDB-lite"/>
    </source>
</evidence>